<protein>
    <submittedName>
        <fullName evidence="2">Uncharacterized protein</fullName>
    </submittedName>
</protein>
<sequence>MEGVEKPTSRPMPLSGYIAFSTQSSRNRLRNKTWRSALPSDLVQGEGLVGFHTDESSSPVEPVEPTQNSLPGGAPTQSLPQPTQVRRTPFALPKIQTDIVQREEAIPMDSPNEQQPVSPSEGSDNISPTDTRLPAVENHLRLFGKLPDIIRLQEQTGDFDGQIVFIGHPNRDVSAHQWLSDSYQWVHVGLWSHTRKRIEGSLASDRLSTPEFSYNSIEYFKFVAEHRESMIKEHGRPQTEPEPDVIEPAPTEMSIENISKTPAPSFAVASVLRNITGKNLEDPFITAVNHSPAPMTTFNFRGGGDNGGSMDFNYEFPTKLGTPNREHKQIYVQRERARLEALRGQSVTQREMQTPLREVEFGEEAPGLTPSPTRVTVGRQDTVLSVGDMNTRFQRRSRLSELGQTSSQPSLTPEQRVAVPDFPLNNVSLRNSIPTGPTVANPYRGFSTLNATAPPYRMPRKEQTEASDSSVTVFHNPASTTDLALRFSDPDGKRQEHVPPIANGFNKQAPTRQNWNGPFFADSMPTAHDPLASLSAQISNEQKLVDWYRDGHSVSRQQDFAKSLVTAASASSKVRSFGAIGEGSARKQDPSKYANTHVFARVYEHLSEYAEESRAGGGKSFFTRAWKPSPLHLRDLGPDGNNSFYGGSSTSSPQMSRTSNRPYQPYRGDSTPWGFGGQSSSPLPSQYGPNSATLSPYGGPSHRGF</sequence>
<dbReference type="EMBL" id="JAKJXO020000001">
    <property type="protein sequence ID" value="KAL1613165.1"/>
    <property type="molecule type" value="Genomic_DNA"/>
</dbReference>
<accession>A0ABR3S8Z5</accession>
<reference evidence="2 3" key="1">
    <citation type="submission" date="2024-02" db="EMBL/GenBank/DDBJ databases">
        <title>De novo assembly and annotation of 12 fungi associated with fruit tree decline syndrome in Ontario, Canada.</title>
        <authorList>
            <person name="Sulman M."/>
            <person name="Ellouze W."/>
            <person name="Ilyukhin E."/>
        </authorList>
    </citation>
    <scope>NUCLEOTIDE SEQUENCE [LARGE SCALE GENOMIC DNA]</scope>
    <source>
        <strain evidence="2 3">M42-189</strain>
    </source>
</reference>
<gene>
    <name evidence="2" type="ORF">SLS60_001397</name>
</gene>
<feature type="region of interest" description="Disordered" evidence="1">
    <location>
        <begin position="47"/>
        <end position="88"/>
    </location>
</feature>
<organism evidence="2 3">
    <name type="scientific">Paraconiothyrium brasiliense</name>
    <dbReference type="NCBI Taxonomy" id="300254"/>
    <lineage>
        <taxon>Eukaryota</taxon>
        <taxon>Fungi</taxon>
        <taxon>Dikarya</taxon>
        <taxon>Ascomycota</taxon>
        <taxon>Pezizomycotina</taxon>
        <taxon>Dothideomycetes</taxon>
        <taxon>Pleosporomycetidae</taxon>
        <taxon>Pleosporales</taxon>
        <taxon>Massarineae</taxon>
        <taxon>Didymosphaeriaceae</taxon>
        <taxon>Paraconiothyrium</taxon>
    </lineage>
</organism>
<dbReference type="Proteomes" id="UP001521785">
    <property type="component" value="Unassembled WGS sequence"/>
</dbReference>
<evidence type="ECO:0000313" key="3">
    <source>
        <dbReference type="Proteomes" id="UP001521785"/>
    </source>
</evidence>
<feature type="compositionally biased region" description="Polar residues" evidence="1">
    <location>
        <begin position="65"/>
        <end position="86"/>
    </location>
</feature>
<feature type="region of interest" description="Disordered" evidence="1">
    <location>
        <begin position="107"/>
        <end position="131"/>
    </location>
</feature>
<proteinExistence type="predicted"/>
<feature type="compositionally biased region" description="Low complexity" evidence="1">
    <location>
        <begin position="648"/>
        <end position="659"/>
    </location>
</feature>
<evidence type="ECO:0000313" key="2">
    <source>
        <dbReference type="EMBL" id="KAL1613165.1"/>
    </source>
</evidence>
<feature type="compositionally biased region" description="Polar residues" evidence="1">
    <location>
        <begin position="678"/>
        <end position="694"/>
    </location>
</feature>
<keyword evidence="3" id="KW-1185">Reference proteome</keyword>
<name>A0ABR3S8Z5_9PLEO</name>
<feature type="region of interest" description="Disordered" evidence="1">
    <location>
        <begin position="632"/>
        <end position="705"/>
    </location>
</feature>
<feature type="compositionally biased region" description="Polar residues" evidence="1">
    <location>
        <begin position="111"/>
        <end position="130"/>
    </location>
</feature>
<comment type="caution">
    <text evidence="2">The sequence shown here is derived from an EMBL/GenBank/DDBJ whole genome shotgun (WGS) entry which is preliminary data.</text>
</comment>
<evidence type="ECO:0000256" key="1">
    <source>
        <dbReference type="SAM" id="MobiDB-lite"/>
    </source>
</evidence>